<dbReference type="Proteomes" id="UP001281761">
    <property type="component" value="Unassembled WGS sequence"/>
</dbReference>
<dbReference type="EMBL" id="JARBJD010000102">
    <property type="protein sequence ID" value="KAK2952524.1"/>
    <property type="molecule type" value="Genomic_DNA"/>
</dbReference>
<feature type="region of interest" description="Disordered" evidence="1">
    <location>
        <begin position="64"/>
        <end position="91"/>
    </location>
</feature>
<gene>
    <name evidence="2" type="ORF">BLNAU_12489</name>
</gene>
<reference evidence="2 3" key="1">
    <citation type="journal article" date="2022" name="bioRxiv">
        <title>Genomics of Preaxostyla Flagellates Illuminates Evolutionary Transitions and the Path Towards Mitochondrial Loss.</title>
        <authorList>
            <person name="Novak L.V.F."/>
            <person name="Treitli S.C."/>
            <person name="Pyrih J."/>
            <person name="Halakuc P."/>
            <person name="Pipaliya S.V."/>
            <person name="Vacek V."/>
            <person name="Brzon O."/>
            <person name="Soukal P."/>
            <person name="Eme L."/>
            <person name="Dacks J.B."/>
            <person name="Karnkowska A."/>
            <person name="Elias M."/>
            <person name="Hampl V."/>
        </authorList>
    </citation>
    <scope>NUCLEOTIDE SEQUENCE [LARGE SCALE GENOMIC DNA]</scope>
    <source>
        <strain evidence="2">NAU3</strain>
        <tissue evidence="2">Gut</tissue>
    </source>
</reference>
<evidence type="ECO:0000313" key="3">
    <source>
        <dbReference type="Proteomes" id="UP001281761"/>
    </source>
</evidence>
<organism evidence="2 3">
    <name type="scientific">Blattamonas nauphoetae</name>
    <dbReference type="NCBI Taxonomy" id="2049346"/>
    <lineage>
        <taxon>Eukaryota</taxon>
        <taxon>Metamonada</taxon>
        <taxon>Preaxostyla</taxon>
        <taxon>Oxymonadida</taxon>
        <taxon>Blattamonas</taxon>
    </lineage>
</organism>
<evidence type="ECO:0000256" key="1">
    <source>
        <dbReference type="SAM" id="MobiDB-lite"/>
    </source>
</evidence>
<evidence type="ECO:0000313" key="2">
    <source>
        <dbReference type="EMBL" id="KAK2952524.1"/>
    </source>
</evidence>
<keyword evidence="3" id="KW-1185">Reference proteome</keyword>
<accession>A0ABQ9XNZ9</accession>
<protein>
    <submittedName>
        <fullName evidence="2">Uncharacterized protein</fullName>
    </submittedName>
</protein>
<feature type="compositionally biased region" description="Basic and acidic residues" evidence="1">
    <location>
        <begin position="64"/>
        <end position="84"/>
    </location>
</feature>
<sequence length="373" mass="43035">MSFLYNDAFASDVQINTISLDSDSDESLQHEPETIDESEEEWEFQQLRRAGVLDFISTTIRKSLEHQNEEQTARQQEEQSRTELSHSLSSTRQTIETTKEWYSDLKEFQDYLNALTNCLDTKVPTVEQCEEEYFQLKRSLIKQKQVDLSASHTLSNPDPFINELFTLYSQTRGIASSQTNWAIDDDQSSPNLPLNVIEMKMENIISTLTNLFADTKESFSSIRGILPTFIRFFNEHPASFEEFSVEQHLLIFLAPFVRKEIIEKRWSVYSDPQFGGLFDWILDLGDDEDFDGNDSHNLFPSSFLISTLIEKILVPIACDELMVSFDISDDKHISSVLLFLEELDLFTQSDDGVPNQSTEQVRQALRERVQSIT</sequence>
<proteinExistence type="predicted"/>
<name>A0ABQ9XNZ9_9EUKA</name>
<comment type="caution">
    <text evidence="2">The sequence shown here is derived from an EMBL/GenBank/DDBJ whole genome shotgun (WGS) entry which is preliminary data.</text>
</comment>